<keyword evidence="2" id="KW-1185">Reference proteome</keyword>
<dbReference type="AlphaFoldDB" id="A0A6M1U9N8"/>
<dbReference type="EMBL" id="JAALFE010000014">
    <property type="protein sequence ID" value="NGQ92153.1"/>
    <property type="molecule type" value="Genomic_DNA"/>
</dbReference>
<sequence>MQTVRQSSSDTWIRLIFSAKAADGHVIRRNVTWIDREVGRERFIAEVRQRGFHLMQTADQFIVVCHSGPVHLLF</sequence>
<dbReference type="Proteomes" id="UP000474758">
    <property type="component" value="Unassembled WGS sequence"/>
</dbReference>
<keyword evidence="1" id="KW-0413">Isomerase</keyword>
<protein>
    <submittedName>
        <fullName evidence="1">N-(5'-phosphoribosyl)anthranilate isomerase</fullName>
    </submittedName>
</protein>
<dbReference type="RefSeq" id="WP_165051487.1">
    <property type="nucleotide sequence ID" value="NZ_JAALFE010000014.1"/>
</dbReference>
<accession>A0A6M1U9N8</accession>
<proteinExistence type="predicted"/>
<dbReference type="GO" id="GO:0016853">
    <property type="term" value="F:isomerase activity"/>
    <property type="evidence" value="ECO:0007669"/>
    <property type="project" value="UniProtKB-KW"/>
</dbReference>
<reference evidence="1 2" key="1">
    <citation type="submission" date="2020-02" db="EMBL/GenBank/DDBJ databases">
        <title>Rhodobacter translucens sp. nov., a novel bacterium isolated from activated sludge.</title>
        <authorList>
            <person name="Liu J."/>
        </authorList>
    </citation>
    <scope>NUCLEOTIDE SEQUENCE [LARGE SCALE GENOMIC DNA]</scope>
    <source>
        <strain evidence="1 2">HX-7-19</strain>
    </source>
</reference>
<gene>
    <name evidence="1" type="ORF">G5V65_14740</name>
</gene>
<evidence type="ECO:0000313" key="2">
    <source>
        <dbReference type="Proteomes" id="UP000474758"/>
    </source>
</evidence>
<organism evidence="1 2">
    <name type="scientific">Paragemmobacter kunshanensis</name>
    <dbReference type="NCBI Taxonomy" id="2583234"/>
    <lineage>
        <taxon>Bacteria</taxon>
        <taxon>Pseudomonadati</taxon>
        <taxon>Pseudomonadota</taxon>
        <taxon>Alphaproteobacteria</taxon>
        <taxon>Rhodobacterales</taxon>
        <taxon>Paracoccaceae</taxon>
        <taxon>Paragemmobacter</taxon>
    </lineage>
</organism>
<name>A0A6M1U9N8_9RHOB</name>
<comment type="caution">
    <text evidence="1">The sequence shown here is derived from an EMBL/GenBank/DDBJ whole genome shotgun (WGS) entry which is preliminary data.</text>
</comment>
<evidence type="ECO:0000313" key="1">
    <source>
        <dbReference type="EMBL" id="NGQ92153.1"/>
    </source>
</evidence>